<dbReference type="PROSITE" id="PS50932">
    <property type="entry name" value="HTH_LACI_2"/>
    <property type="match status" value="1"/>
</dbReference>
<accession>A0A1I3RD10</accession>
<dbReference type="Pfam" id="PF00356">
    <property type="entry name" value="LacI"/>
    <property type="match status" value="1"/>
</dbReference>
<gene>
    <name evidence="5" type="ORF">SAMN04488095_2863</name>
</gene>
<dbReference type="SUPFAM" id="SSF47413">
    <property type="entry name" value="lambda repressor-like DNA-binding domains"/>
    <property type="match status" value="1"/>
</dbReference>
<dbReference type="SMART" id="SM00354">
    <property type="entry name" value="HTH_LACI"/>
    <property type="match status" value="1"/>
</dbReference>
<evidence type="ECO:0000259" key="4">
    <source>
        <dbReference type="PROSITE" id="PS50932"/>
    </source>
</evidence>
<keyword evidence="3" id="KW-0804">Transcription</keyword>
<dbReference type="PANTHER" id="PTHR30146">
    <property type="entry name" value="LACI-RELATED TRANSCRIPTIONAL REPRESSOR"/>
    <property type="match status" value="1"/>
</dbReference>
<protein>
    <submittedName>
        <fullName evidence="5">Transcriptional regulator, LacI family</fullName>
    </submittedName>
</protein>
<dbReference type="InterPro" id="IPR010982">
    <property type="entry name" value="Lambda_DNA-bd_dom_sf"/>
</dbReference>
<keyword evidence="2" id="KW-0238">DNA-binding</keyword>
<dbReference type="InterPro" id="IPR046335">
    <property type="entry name" value="LacI/GalR-like_sensor"/>
</dbReference>
<dbReference type="EMBL" id="FORA01000003">
    <property type="protein sequence ID" value="SFJ43559.1"/>
    <property type="molecule type" value="Genomic_DNA"/>
</dbReference>
<dbReference type="OrthoDB" id="7170131at2"/>
<dbReference type="Pfam" id="PF13377">
    <property type="entry name" value="Peripla_BP_3"/>
    <property type="match status" value="1"/>
</dbReference>
<dbReference type="RefSeq" id="WP_092782062.1">
    <property type="nucleotide sequence ID" value="NZ_FORA01000003.1"/>
</dbReference>
<dbReference type="Gene3D" id="1.10.260.40">
    <property type="entry name" value="lambda repressor-like DNA-binding domains"/>
    <property type="match status" value="1"/>
</dbReference>
<feature type="domain" description="HTH lacI-type" evidence="4">
    <location>
        <begin position="10"/>
        <end position="64"/>
    </location>
</feature>
<keyword evidence="6" id="KW-1185">Reference proteome</keyword>
<keyword evidence="1" id="KW-0805">Transcription regulation</keyword>
<dbReference type="PANTHER" id="PTHR30146:SF33">
    <property type="entry name" value="TRANSCRIPTIONAL REGULATOR"/>
    <property type="match status" value="1"/>
</dbReference>
<dbReference type="CDD" id="cd01392">
    <property type="entry name" value="HTH_LacI"/>
    <property type="match status" value="1"/>
</dbReference>
<proteinExistence type="predicted"/>
<dbReference type="CDD" id="cd01575">
    <property type="entry name" value="PBP1_GntR"/>
    <property type="match status" value="1"/>
</dbReference>
<dbReference type="InterPro" id="IPR028082">
    <property type="entry name" value="Peripla_BP_I"/>
</dbReference>
<evidence type="ECO:0000313" key="5">
    <source>
        <dbReference type="EMBL" id="SFJ43559.1"/>
    </source>
</evidence>
<dbReference type="Gene3D" id="3.40.50.2300">
    <property type="match status" value="2"/>
</dbReference>
<dbReference type="PROSITE" id="PS00356">
    <property type="entry name" value="HTH_LACI_1"/>
    <property type="match status" value="1"/>
</dbReference>
<dbReference type="AlphaFoldDB" id="A0A1I3RD10"/>
<dbReference type="GO" id="GO:0000976">
    <property type="term" value="F:transcription cis-regulatory region binding"/>
    <property type="evidence" value="ECO:0007669"/>
    <property type="project" value="TreeGrafter"/>
</dbReference>
<dbReference type="GO" id="GO:0003700">
    <property type="term" value="F:DNA-binding transcription factor activity"/>
    <property type="evidence" value="ECO:0007669"/>
    <property type="project" value="TreeGrafter"/>
</dbReference>
<dbReference type="SUPFAM" id="SSF53822">
    <property type="entry name" value="Periplasmic binding protein-like I"/>
    <property type="match status" value="1"/>
</dbReference>
<dbReference type="InterPro" id="IPR000843">
    <property type="entry name" value="HTH_LacI"/>
</dbReference>
<evidence type="ECO:0000256" key="3">
    <source>
        <dbReference type="ARBA" id="ARBA00023163"/>
    </source>
</evidence>
<evidence type="ECO:0000256" key="2">
    <source>
        <dbReference type="ARBA" id="ARBA00023125"/>
    </source>
</evidence>
<dbReference type="STRING" id="390807.SAMN04488095_2863"/>
<name>A0A1I3RD10_9RHOB</name>
<sequence length="339" mass="36118">MSRKASTDRIGIHEVAKAAGVSLMTVSRAMRGVDGVSDRTRKRIVRLAQEMGYFPNSAARALAVTNSTLVGISLPTLMNDVFADVLSGMRRTLDQAGYSSVMDTSDYDLARELAWAERTLAWRPAAIILTGVDHLPDLHARLSRARIPVLELWDVTEAPIDICVGIDHGAAGLQLGRHLADLGYRKAAYVGAPPGFDPRADKRFAGLARAFRDVGAQALRRIPVSGGNSFAAGAEGFGQIDLSDRPDVVCFLTDNMAFGGLMAAQRAGLDVPGDIGITGFNGLDLTTVMTAPITTLRTPRRQIGVQGAKHLLARLNGLTPAPVTVLPCELLPGATTRQV</sequence>
<organism evidence="5 6">
    <name type="scientific">Jannaschia pohangensis</name>
    <dbReference type="NCBI Taxonomy" id="390807"/>
    <lineage>
        <taxon>Bacteria</taxon>
        <taxon>Pseudomonadati</taxon>
        <taxon>Pseudomonadota</taxon>
        <taxon>Alphaproteobacteria</taxon>
        <taxon>Rhodobacterales</taxon>
        <taxon>Roseobacteraceae</taxon>
        <taxon>Jannaschia</taxon>
    </lineage>
</organism>
<evidence type="ECO:0000256" key="1">
    <source>
        <dbReference type="ARBA" id="ARBA00023015"/>
    </source>
</evidence>
<reference evidence="5 6" key="1">
    <citation type="submission" date="2016-10" db="EMBL/GenBank/DDBJ databases">
        <authorList>
            <person name="de Groot N.N."/>
        </authorList>
    </citation>
    <scope>NUCLEOTIDE SEQUENCE [LARGE SCALE GENOMIC DNA]</scope>
    <source>
        <strain evidence="5 6">DSM 19073</strain>
    </source>
</reference>
<evidence type="ECO:0000313" key="6">
    <source>
        <dbReference type="Proteomes" id="UP000199110"/>
    </source>
</evidence>
<dbReference type="Proteomes" id="UP000199110">
    <property type="component" value="Unassembled WGS sequence"/>
</dbReference>